<dbReference type="PROSITE" id="PS50893">
    <property type="entry name" value="ABC_TRANSPORTER_2"/>
    <property type="match status" value="1"/>
</dbReference>
<evidence type="ECO:0000313" key="5">
    <source>
        <dbReference type="EMBL" id="GAA0573096.1"/>
    </source>
</evidence>
<dbReference type="Proteomes" id="UP001501588">
    <property type="component" value="Unassembled WGS sequence"/>
</dbReference>
<sequence length="248" mass="25875">MTAALEATGLTRRFGGLAAVSDVSLALSVGELHAVIGPNGAGKSTLANLLSGELAPSGGAVRLGGQDVTGWPVWRRALGGIGRSFQKANILQELTVLENTRLAAQARGFTPGRWLRRAAREAGPVSEARAALARAGLGPWEDAVATTLSHGQLRLLEIAMALATGPRVLLLDEPLAGVGPEEGERLASLLKELSRDHALLLIEHDMDVVFAVADTLTVMVDGRVLERGPPARIRASAAVRDAYLGHAA</sequence>
<feature type="domain" description="ABC transporter" evidence="4">
    <location>
        <begin position="5"/>
        <end position="246"/>
    </location>
</feature>
<dbReference type="GO" id="GO:0005524">
    <property type="term" value="F:ATP binding"/>
    <property type="evidence" value="ECO:0007669"/>
    <property type="project" value="UniProtKB-KW"/>
</dbReference>
<keyword evidence="3 5" id="KW-0067">ATP-binding</keyword>
<gene>
    <name evidence="5" type="ORF">GCM10009416_09710</name>
</gene>
<evidence type="ECO:0000256" key="2">
    <source>
        <dbReference type="ARBA" id="ARBA00022741"/>
    </source>
</evidence>
<dbReference type="InterPro" id="IPR051120">
    <property type="entry name" value="ABC_AA/LPS_Transport"/>
</dbReference>
<keyword evidence="6" id="KW-1185">Reference proteome</keyword>
<name>A0ABP3PWW3_9PROT</name>
<dbReference type="Pfam" id="PF12399">
    <property type="entry name" value="BCA_ABC_TP_C"/>
    <property type="match status" value="1"/>
</dbReference>
<dbReference type="Gene3D" id="3.40.50.300">
    <property type="entry name" value="P-loop containing nucleotide triphosphate hydrolases"/>
    <property type="match status" value="1"/>
</dbReference>
<dbReference type="SUPFAM" id="SSF52540">
    <property type="entry name" value="P-loop containing nucleoside triphosphate hydrolases"/>
    <property type="match status" value="1"/>
</dbReference>
<keyword evidence="1" id="KW-0813">Transport</keyword>
<dbReference type="PANTHER" id="PTHR45772:SF2">
    <property type="entry name" value="ABC TRANSPORTER ATP-BINDING PROTEIN"/>
    <property type="match status" value="1"/>
</dbReference>
<keyword evidence="2" id="KW-0547">Nucleotide-binding</keyword>
<accession>A0ABP3PWW3</accession>
<dbReference type="PANTHER" id="PTHR45772">
    <property type="entry name" value="CONSERVED COMPONENT OF ABC TRANSPORTER FOR NATURAL AMINO ACIDS-RELATED"/>
    <property type="match status" value="1"/>
</dbReference>
<evidence type="ECO:0000313" key="6">
    <source>
        <dbReference type="Proteomes" id="UP001501588"/>
    </source>
</evidence>
<dbReference type="InterPro" id="IPR003439">
    <property type="entry name" value="ABC_transporter-like_ATP-bd"/>
</dbReference>
<dbReference type="EMBL" id="BAAAFZ010000008">
    <property type="protein sequence ID" value="GAA0573096.1"/>
    <property type="molecule type" value="Genomic_DNA"/>
</dbReference>
<dbReference type="RefSeq" id="WP_343894029.1">
    <property type="nucleotide sequence ID" value="NZ_BAAAFZ010000008.1"/>
</dbReference>
<dbReference type="InterPro" id="IPR032823">
    <property type="entry name" value="BCA_ABC_TP_C"/>
</dbReference>
<dbReference type="PROSITE" id="PS00211">
    <property type="entry name" value="ABC_TRANSPORTER_1"/>
    <property type="match status" value="1"/>
</dbReference>
<dbReference type="Pfam" id="PF00005">
    <property type="entry name" value="ABC_tran"/>
    <property type="match status" value="1"/>
</dbReference>
<evidence type="ECO:0000256" key="3">
    <source>
        <dbReference type="ARBA" id="ARBA00022840"/>
    </source>
</evidence>
<dbReference type="CDD" id="cd03219">
    <property type="entry name" value="ABC_Mj1267_LivG_branched"/>
    <property type="match status" value="1"/>
</dbReference>
<dbReference type="InterPro" id="IPR017871">
    <property type="entry name" value="ABC_transporter-like_CS"/>
</dbReference>
<organism evidence="5 6">
    <name type="scientific">Craurococcus roseus</name>
    <dbReference type="NCBI Taxonomy" id="77585"/>
    <lineage>
        <taxon>Bacteria</taxon>
        <taxon>Pseudomonadati</taxon>
        <taxon>Pseudomonadota</taxon>
        <taxon>Alphaproteobacteria</taxon>
        <taxon>Acetobacterales</taxon>
        <taxon>Acetobacteraceae</taxon>
        <taxon>Craurococcus</taxon>
    </lineage>
</organism>
<comment type="caution">
    <text evidence="5">The sequence shown here is derived from an EMBL/GenBank/DDBJ whole genome shotgun (WGS) entry which is preliminary data.</text>
</comment>
<proteinExistence type="predicted"/>
<protein>
    <submittedName>
        <fullName evidence="5">ABC transporter ATP-binding protein</fullName>
    </submittedName>
</protein>
<evidence type="ECO:0000259" key="4">
    <source>
        <dbReference type="PROSITE" id="PS50893"/>
    </source>
</evidence>
<reference evidence="6" key="1">
    <citation type="journal article" date="2019" name="Int. J. Syst. Evol. Microbiol.">
        <title>The Global Catalogue of Microorganisms (GCM) 10K type strain sequencing project: providing services to taxonomists for standard genome sequencing and annotation.</title>
        <authorList>
            <consortium name="The Broad Institute Genomics Platform"/>
            <consortium name="The Broad Institute Genome Sequencing Center for Infectious Disease"/>
            <person name="Wu L."/>
            <person name="Ma J."/>
        </authorList>
    </citation>
    <scope>NUCLEOTIDE SEQUENCE [LARGE SCALE GENOMIC DNA]</scope>
    <source>
        <strain evidence="6">JCM 9933</strain>
    </source>
</reference>
<dbReference type="InterPro" id="IPR027417">
    <property type="entry name" value="P-loop_NTPase"/>
</dbReference>
<dbReference type="InterPro" id="IPR003593">
    <property type="entry name" value="AAA+_ATPase"/>
</dbReference>
<dbReference type="SMART" id="SM00382">
    <property type="entry name" value="AAA"/>
    <property type="match status" value="1"/>
</dbReference>
<evidence type="ECO:0000256" key="1">
    <source>
        <dbReference type="ARBA" id="ARBA00022448"/>
    </source>
</evidence>